<dbReference type="InterPro" id="IPR006101">
    <property type="entry name" value="Glyco_hydro_2"/>
</dbReference>
<proteinExistence type="inferred from homology"/>
<dbReference type="SUPFAM" id="SSF51445">
    <property type="entry name" value="(Trans)glycosidases"/>
    <property type="match status" value="1"/>
</dbReference>
<feature type="domain" description="Glycoside hydrolase family 2 catalytic" evidence="6">
    <location>
        <begin position="338"/>
        <end position="657"/>
    </location>
</feature>
<dbReference type="Proteomes" id="UP001379235">
    <property type="component" value="Unassembled WGS sequence"/>
</dbReference>
<reference evidence="10 11" key="1">
    <citation type="submission" date="2024-03" db="EMBL/GenBank/DDBJ databases">
        <authorList>
            <person name="Jo J.-H."/>
        </authorList>
    </citation>
    <scope>NUCLEOTIDE SEQUENCE [LARGE SCALE GENOMIC DNA]</scope>
    <source>
        <strain evidence="10 11">AS3R-12</strain>
    </source>
</reference>
<dbReference type="InterPro" id="IPR013783">
    <property type="entry name" value="Ig-like_fold"/>
</dbReference>
<dbReference type="InterPro" id="IPR032311">
    <property type="entry name" value="DUF4982"/>
</dbReference>
<dbReference type="InterPro" id="IPR021720">
    <property type="entry name" value="Malectin_dom"/>
</dbReference>
<dbReference type="Gene3D" id="3.20.20.80">
    <property type="entry name" value="Glycosidases"/>
    <property type="match status" value="1"/>
</dbReference>
<dbReference type="InterPro" id="IPR008979">
    <property type="entry name" value="Galactose-bd-like_sf"/>
</dbReference>
<dbReference type="EMBL" id="JBBHJY010000009">
    <property type="protein sequence ID" value="MEJ6011592.1"/>
    <property type="molecule type" value="Genomic_DNA"/>
</dbReference>
<evidence type="ECO:0000259" key="7">
    <source>
        <dbReference type="Pfam" id="PF02837"/>
    </source>
</evidence>
<evidence type="ECO:0000313" key="11">
    <source>
        <dbReference type="Proteomes" id="UP001379235"/>
    </source>
</evidence>
<dbReference type="PANTHER" id="PTHR42732">
    <property type="entry name" value="BETA-GALACTOSIDASE"/>
    <property type="match status" value="1"/>
</dbReference>
<evidence type="ECO:0000259" key="8">
    <source>
        <dbReference type="Pfam" id="PF11721"/>
    </source>
</evidence>
<evidence type="ECO:0000256" key="2">
    <source>
        <dbReference type="ARBA" id="ARBA00022801"/>
    </source>
</evidence>
<dbReference type="InterPro" id="IPR006103">
    <property type="entry name" value="Glyco_hydro_2_cat"/>
</dbReference>
<comment type="caution">
    <text evidence="10">The sequence shown here is derived from an EMBL/GenBank/DDBJ whole genome shotgun (WGS) entry which is preliminary data.</text>
</comment>
<dbReference type="Pfam" id="PF16355">
    <property type="entry name" value="DUF4982"/>
    <property type="match status" value="1"/>
</dbReference>
<dbReference type="InterPro" id="IPR006102">
    <property type="entry name" value="Ig-like_GH2"/>
</dbReference>
<dbReference type="InterPro" id="IPR006104">
    <property type="entry name" value="Glyco_hydro_2_N"/>
</dbReference>
<evidence type="ECO:0000256" key="1">
    <source>
        <dbReference type="ARBA" id="ARBA00007401"/>
    </source>
</evidence>
<keyword evidence="2 10" id="KW-0378">Hydrolase</keyword>
<dbReference type="InterPro" id="IPR017853">
    <property type="entry name" value="GH"/>
</dbReference>
<dbReference type="GO" id="GO:0016787">
    <property type="term" value="F:hydrolase activity"/>
    <property type="evidence" value="ECO:0007669"/>
    <property type="project" value="UniProtKB-KW"/>
</dbReference>
<dbReference type="PRINTS" id="PR00132">
    <property type="entry name" value="GLHYDRLASE2"/>
</dbReference>
<dbReference type="InterPro" id="IPR036156">
    <property type="entry name" value="Beta-gal/glucu_dom_sf"/>
</dbReference>
<feature type="region of interest" description="Disordered" evidence="4">
    <location>
        <begin position="558"/>
        <end position="589"/>
    </location>
</feature>
<dbReference type="InterPro" id="IPR051913">
    <property type="entry name" value="GH2_Domain-Containing"/>
</dbReference>
<keyword evidence="11" id="KW-1185">Reference proteome</keyword>
<dbReference type="RefSeq" id="WP_339968988.1">
    <property type="nucleotide sequence ID" value="NZ_JBBHJY010000009.1"/>
</dbReference>
<keyword evidence="3" id="KW-0326">Glycosidase</keyword>
<feature type="domain" description="Glycosyl hydrolases family 2 sugar binding" evidence="7">
    <location>
        <begin position="47"/>
        <end position="206"/>
    </location>
</feature>
<evidence type="ECO:0000256" key="4">
    <source>
        <dbReference type="SAM" id="MobiDB-lite"/>
    </source>
</evidence>
<evidence type="ECO:0000256" key="3">
    <source>
        <dbReference type="ARBA" id="ARBA00023295"/>
    </source>
</evidence>
<dbReference type="SUPFAM" id="SSF49785">
    <property type="entry name" value="Galactose-binding domain-like"/>
    <property type="match status" value="2"/>
</dbReference>
<evidence type="ECO:0000259" key="9">
    <source>
        <dbReference type="Pfam" id="PF16355"/>
    </source>
</evidence>
<dbReference type="Pfam" id="PF00703">
    <property type="entry name" value="Glyco_hydro_2"/>
    <property type="match status" value="1"/>
</dbReference>
<dbReference type="SUPFAM" id="SSF49303">
    <property type="entry name" value="beta-Galactosidase/glucuronidase domain"/>
    <property type="match status" value="1"/>
</dbReference>
<organism evidence="10 11">
    <name type="scientific">Novosphingobium aquae</name>
    <dbReference type="NCBI Taxonomy" id="3133435"/>
    <lineage>
        <taxon>Bacteria</taxon>
        <taxon>Pseudomonadati</taxon>
        <taxon>Pseudomonadota</taxon>
        <taxon>Alphaproteobacteria</taxon>
        <taxon>Sphingomonadales</taxon>
        <taxon>Sphingomonadaceae</taxon>
        <taxon>Novosphingobium</taxon>
    </lineage>
</organism>
<dbReference type="Pfam" id="PF11721">
    <property type="entry name" value="Malectin"/>
    <property type="match status" value="1"/>
</dbReference>
<dbReference type="PANTHER" id="PTHR42732:SF1">
    <property type="entry name" value="BETA-MANNOSIDASE"/>
    <property type="match status" value="1"/>
</dbReference>
<evidence type="ECO:0000313" key="10">
    <source>
        <dbReference type="EMBL" id="MEJ6011592.1"/>
    </source>
</evidence>
<protein>
    <submittedName>
        <fullName evidence="10">Glycoside hydrolase family 2 TIM barrel-domain containing protein</fullName>
    </submittedName>
</protein>
<name>A0ABU8SC99_9SPHN</name>
<accession>A0ABU8SC99</accession>
<dbReference type="Gene3D" id="2.60.40.10">
    <property type="entry name" value="Immunoglobulins"/>
    <property type="match status" value="2"/>
</dbReference>
<dbReference type="Pfam" id="PF02837">
    <property type="entry name" value="Glyco_hydro_2_N"/>
    <property type="match status" value="1"/>
</dbReference>
<sequence>MARGIAQTVGLAAAIALLHPLEVAYAKPARPAPAAAAIRSTVPLAEGWRFKLEPAQTGPELADYDDSGWQAVRVPHTWNRVGYYIPDPQTHINRAETIDKTMGVGWYRLNFASPGALTGKRAWLQFDAASRIAEIWVNGIRIGEHKGGFSRFRFDVTSALKPSGQNLLAVRVDNSRPAPGATTADVLPLTGDFFVHGGLYRPASLIVTGDVHVTMRDHGGSGVRAETVSIAGGKAEVGVSARLRNDGTRPAAVTAVAKLLDRAGRVAARQSSNLVLPSGVDTEFKAALKVSSPRLWNGVKDPYLYTLDVEIRRADGTIIDRVSQPFGIRQMRIDPREGFFLNGKPYVLRGVGYHQDFEGKGWAIDAKDTEGDILALREMGATSIRLTHYQHGQPVHDLADRYGMVVWDEIPLVSQWTLGGAATPTEPLVQNARQQLQEMIAQNRNHASVVTWGIANEVDFGNSLPGFLTEASKVLPDPLPILNDLNSLAHSLDPSRPTALATCCEGRLFASGVEVPITAPAADLAGANRYFGWYYGKPGELGASMDALHAKRPEQPLSISEYGAGGATTVHTDNPEATPPDSRGRKQPEEVESLIHEVNWAELKDRKYLWATWLWSGFDFASTVRKEGDAEDINTKGLITFDRKIRKDAYFFYKANWSANPTVHITGRRYVNRAYPVTDVRIYSNAPQTELVVNGKTYGKLPACPNSVCVWKSVRLAAGSNTIMTRGRFAGRQVADRVIWQLGAESARAFRIDAGALVAGNSAEGQFGSDNFFVGGEAGSIDRPANYGRPQELTPVKNTPDRDIAATYRSGNFAYSVPLANGRYRVRLTFVEPARAPGERVFDVAADGATVLRGIDIAKDAGGTMNAVKRTFDATVTSGQLAIAFWPVKGDAIVSAIAIEPVP</sequence>
<feature type="domain" description="Glycoside hydrolase family 2 immunoglobulin-like beta-sandwich" evidence="5">
    <location>
        <begin position="233"/>
        <end position="329"/>
    </location>
</feature>
<dbReference type="Gene3D" id="2.60.120.260">
    <property type="entry name" value="Galactose-binding domain-like"/>
    <property type="match status" value="1"/>
</dbReference>
<dbReference type="Pfam" id="PF02836">
    <property type="entry name" value="Glyco_hydro_2_C"/>
    <property type="match status" value="1"/>
</dbReference>
<dbReference type="Gene3D" id="2.60.120.430">
    <property type="entry name" value="Galactose-binding lectin"/>
    <property type="match status" value="1"/>
</dbReference>
<evidence type="ECO:0000259" key="5">
    <source>
        <dbReference type="Pfam" id="PF00703"/>
    </source>
</evidence>
<gene>
    <name evidence="10" type="ORF">WG900_16890</name>
</gene>
<comment type="similarity">
    <text evidence="1">Belongs to the glycosyl hydrolase 2 family.</text>
</comment>
<evidence type="ECO:0000259" key="6">
    <source>
        <dbReference type="Pfam" id="PF02836"/>
    </source>
</evidence>
<feature type="domain" description="Malectin" evidence="8">
    <location>
        <begin position="750"/>
        <end position="894"/>
    </location>
</feature>
<feature type="domain" description="DUF4982" evidence="9">
    <location>
        <begin position="677"/>
        <end position="735"/>
    </location>
</feature>